<dbReference type="InterPro" id="IPR027417">
    <property type="entry name" value="P-loop_NTPase"/>
</dbReference>
<dbReference type="EMBL" id="CAEZYF010000004">
    <property type="protein sequence ID" value="CAB4713841.1"/>
    <property type="molecule type" value="Genomic_DNA"/>
</dbReference>
<dbReference type="EMBL" id="CAFBOL010000126">
    <property type="protein sequence ID" value="CAB5014639.1"/>
    <property type="molecule type" value="Genomic_DNA"/>
</dbReference>
<protein>
    <submittedName>
        <fullName evidence="5">Unannotated protein</fullName>
    </submittedName>
</protein>
<dbReference type="EMBL" id="CAFBMT010000002">
    <property type="protein sequence ID" value="CAB4914389.1"/>
    <property type="molecule type" value="Genomic_DNA"/>
</dbReference>
<dbReference type="Pfam" id="PF13469">
    <property type="entry name" value="Sulfotransfer_3"/>
    <property type="match status" value="1"/>
</dbReference>
<sequence length="385" mass="43636">MSEQLKRDQMIASAMQATGLDDFGDIPFLGPLDVLVDSMNREAALEGPRFAGAQGMITGMLMKRLALVNDRKVHPEIAQQQIIAPLFIVGAPRTGSTHIHSLLANVEALRAPMFWEMTFPSPPPRAATRRTDPRIATAQALVDQMPADLLVRHPIAALRPEQCNLLMDWSFYNLAWLASYRIPSYREWLFDADHTDALEVHRRTLQHLQWLHPGRWILKYPKHLLNLDAVFDAYPDAGLIWTHRDPAAVLPSVCSLTGYMRSPTPGYDPMLFGREWALLEEVVMRRGISTRDRRPGAPNRDLDIHYRDLMSDQVGTLATVCNHFGVEFGESSRSAVQLWIDDHPQTQHGLHEYSAEGFGLTVTGLRRRFSFYRERFGVADDPKAH</sequence>
<dbReference type="EMBL" id="CAFBIY010000195">
    <property type="protein sequence ID" value="CAB4853072.1"/>
    <property type="molecule type" value="Genomic_DNA"/>
</dbReference>
<evidence type="ECO:0000313" key="2">
    <source>
        <dbReference type="EMBL" id="CAB4713841.1"/>
    </source>
</evidence>
<evidence type="ECO:0000313" key="3">
    <source>
        <dbReference type="EMBL" id="CAB4829375.1"/>
    </source>
</evidence>
<evidence type="ECO:0000313" key="1">
    <source>
        <dbReference type="EMBL" id="CAB4362371.1"/>
    </source>
</evidence>
<evidence type="ECO:0000313" key="6">
    <source>
        <dbReference type="EMBL" id="CAB5014639.1"/>
    </source>
</evidence>
<dbReference type="AlphaFoldDB" id="A0A6J7HFC9"/>
<dbReference type="InterPro" id="IPR052736">
    <property type="entry name" value="Stf3_sulfotransferase"/>
</dbReference>
<dbReference type="PANTHER" id="PTHR36451">
    <property type="entry name" value="PAPS-DEPENDENT SULFOTRANSFERASE STF3"/>
    <property type="match status" value="1"/>
</dbReference>
<evidence type="ECO:0000313" key="5">
    <source>
        <dbReference type="EMBL" id="CAB4914389.1"/>
    </source>
</evidence>
<dbReference type="Gene3D" id="3.40.50.300">
    <property type="entry name" value="P-loop containing nucleotide triphosphate hydrolases"/>
    <property type="match status" value="1"/>
</dbReference>
<dbReference type="PANTHER" id="PTHR36451:SF1">
    <property type="entry name" value="OMEGA-HYDROXY-BETA-DIHYDROMENAQUINONE-9 SULFOTRANSFERASE STF3"/>
    <property type="match status" value="1"/>
</dbReference>
<dbReference type="SUPFAM" id="SSF52540">
    <property type="entry name" value="P-loop containing nucleoside triphosphate hydrolases"/>
    <property type="match status" value="1"/>
</dbReference>
<dbReference type="EMBL" id="CAESGF010000001">
    <property type="protein sequence ID" value="CAB4362371.1"/>
    <property type="molecule type" value="Genomic_DNA"/>
</dbReference>
<accession>A0A6J7HFC9</accession>
<evidence type="ECO:0000313" key="4">
    <source>
        <dbReference type="EMBL" id="CAB4853072.1"/>
    </source>
</evidence>
<dbReference type="EMBL" id="CAFAAV010000166">
    <property type="protein sequence ID" value="CAB4829375.1"/>
    <property type="molecule type" value="Genomic_DNA"/>
</dbReference>
<gene>
    <name evidence="2" type="ORF">UFOPK2656_00847</name>
    <name evidence="3" type="ORF">UFOPK3099_01942</name>
    <name evidence="4" type="ORF">UFOPK3267_02596</name>
    <name evidence="5" type="ORF">UFOPK3651_00430</name>
    <name evidence="6" type="ORF">UFOPK3931_02998</name>
    <name evidence="1" type="ORF">UFOPK4189_00145</name>
</gene>
<proteinExistence type="predicted"/>
<reference evidence="5" key="1">
    <citation type="submission" date="2020-05" db="EMBL/GenBank/DDBJ databases">
        <authorList>
            <person name="Chiriac C."/>
            <person name="Salcher M."/>
            <person name="Ghai R."/>
            <person name="Kavagutti S V."/>
        </authorList>
    </citation>
    <scope>NUCLEOTIDE SEQUENCE</scope>
</reference>
<organism evidence="5">
    <name type="scientific">freshwater metagenome</name>
    <dbReference type="NCBI Taxonomy" id="449393"/>
    <lineage>
        <taxon>unclassified sequences</taxon>
        <taxon>metagenomes</taxon>
        <taxon>ecological metagenomes</taxon>
    </lineage>
</organism>
<name>A0A6J7HFC9_9ZZZZ</name>